<reference evidence="12 13" key="1">
    <citation type="submission" date="2018-12" db="EMBL/GenBank/DDBJ databases">
        <authorList>
            <person name="Criscuolo A."/>
        </authorList>
    </citation>
    <scope>NUCLEOTIDE SEQUENCE [LARGE SCALE GENOMIC DNA]</scope>
    <source>
        <strain evidence="12">ACIP1116241</strain>
    </source>
</reference>
<name>A0A3S4EU07_9RHOB</name>
<proteinExistence type="inferred from homology"/>
<dbReference type="InterPro" id="IPR029055">
    <property type="entry name" value="Ntn_hydrolases_N"/>
</dbReference>
<evidence type="ECO:0000256" key="6">
    <source>
        <dbReference type="ARBA" id="ARBA00023145"/>
    </source>
</evidence>
<dbReference type="EC" id="2.3.2.2" evidence="11"/>
<dbReference type="GO" id="GO:0103068">
    <property type="term" value="F:leukotriene C4 gamma-glutamyl transferase activity"/>
    <property type="evidence" value="ECO:0007669"/>
    <property type="project" value="UniProtKB-EC"/>
</dbReference>
<evidence type="ECO:0000256" key="2">
    <source>
        <dbReference type="ARBA" id="ARBA00001089"/>
    </source>
</evidence>
<feature type="binding site" evidence="10">
    <location>
        <position position="441"/>
    </location>
    <ligand>
        <name>L-glutamate</name>
        <dbReference type="ChEBI" id="CHEBI:29985"/>
    </ligand>
</feature>
<evidence type="ECO:0000256" key="7">
    <source>
        <dbReference type="ARBA" id="ARBA00023315"/>
    </source>
</evidence>
<accession>A0A3S4EU07</accession>
<dbReference type="InterPro" id="IPR051792">
    <property type="entry name" value="GGT_bact"/>
</dbReference>
<dbReference type="Proteomes" id="UP000270743">
    <property type="component" value="Unassembled WGS sequence"/>
</dbReference>
<keyword evidence="5 11" id="KW-0378">Hydrolase</keyword>
<dbReference type="EMBL" id="UZWE01000057">
    <property type="protein sequence ID" value="VDS10271.1"/>
    <property type="molecule type" value="Genomic_DNA"/>
</dbReference>
<dbReference type="EC" id="3.4.19.13" evidence="11"/>
<evidence type="ECO:0000256" key="11">
    <source>
        <dbReference type="RuleBase" id="RU368036"/>
    </source>
</evidence>
<dbReference type="UniPathway" id="UPA00204"/>
<comment type="PTM">
    <text evidence="11">Cleaved by autocatalysis into a large and a small subunit.</text>
</comment>
<dbReference type="Gene3D" id="1.10.246.130">
    <property type="match status" value="1"/>
</dbReference>
<dbReference type="GO" id="GO:0006751">
    <property type="term" value="P:glutathione catabolic process"/>
    <property type="evidence" value="ECO:0007669"/>
    <property type="project" value="UniProtKB-UniRule"/>
</dbReference>
<evidence type="ECO:0000256" key="10">
    <source>
        <dbReference type="PIRSR" id="PIRSR600101-2"/>
    </source>
</evidence>
<dbReference type="SUPFAM" id="SSF56235">
    <property type="entry name" value="N-terminal nucleophile aminohydrolases (Ntn hydrolases)"/>
    <property type="match status" value="1"/>
</dbReference>
<comment type="catalytic activity">
    <reaction evidence="2 11">
        <text>glutathione + H2O = L-cysteinylglycine + L-glutamate</text>
        <dbReference type="Rhea" id="RHEA:28807"/>
        <dbReference type="ChEBI" id="CHEBI:15377"/>
        <dbReference type="ChEBI" id="CHEBI:29985"/>
        <dbReference type="ChEBI" id="CHEBI:57925"/>
        <dbReference type="ChEBI" id="CHEBI:61694"/>
        <dbReference type="EC" id="3.4.19.13"/>
    </reaction>
</comment>
<keyword evidence="4 11" id="KW-0808">Transferase</keyword>
<protein>
    <recommendedName>
        <fullName evidence="11">Glutathione hydrolase proenzyme</fullName>
        <ecNumber evidence="11">2.3.2.2</ecNumber>
        <ecNumber evidence="11">3.4.19.13</ecNumber>
    </recommendedName>
    <component>
        <recommendedName>
            <fullName evidence="11">Glutathione hydrolase large chain</fullName>
        </recommendedName>
    </component>
    <component>
        <recommendedName>
            <fullName evidence="11">Glutathione hydrolase small chain</fullName>
        </recommendedName>
    </component>
</protein>
<evidence type="ECO:0000256" key="9">
    <source>
        <dbReference type="PIRSR" id="PIRSR600101-1"/>
    </source>
</evidence>
<evidence type="ECO:0000256" key="1">
    <source>
        <dbReference type="ARBA" id="ARBA00001049"/>
    </source>
</evidence>
<evidence type="ECO:0000313" key="12">
    <source>
        <dbReference type="EMBL" id="VDS10271.1"/>
    </source>
</evidence>
<evidence type="ECO:0000256" key="5">
    <source>
        <dbReference type="ARBA" id="ARBA00022801"/>
    </source>
</evidence>
<comment type="catalytic activity">
    <reaction evidence="8 11">
        <text>an N-terminal (5-L-glutamyl)-[peptide] + an alpha-amino acid = 5-L-glutamyl amino acid + an N-terminal L-alpha-aminoacyl-[peptide]</text>
        <dbReference type="Rhea" id="RHEA:23904"/>
        <dbReference type="Rhea" id="RHEA-COMP:9780"/>
        <dbReference type="Rhea" id="RHEA-COMP:9795"/>
        <dbReference type="ChEBI" id="CHEBI:77644"/>
        <dbReference type="ChEBI" id="CHEBI:78597"/>
        <dbReference type="ChEBI" id="CHEBI:78599"/>
        <dbReference type="ChEBI" id="CHEBI:78608"/>
        <dbReference type="EC" id="2.3.2.2"/>
    </reaction>
</comment>
<dbReference type="AlphaFoldDB" id="A0A3S4EU07"/>
<dbReference type="PRINTS" id="PR01210">
    <property type="entry name" value="GGTRANSPTASE"/>
</dbReference>
<comment type="similarity">
    <text evidence="3 11">Belongs to the gamma-glutamyltransferase family.</text>
</comment>
<feature type="binding site" evidence="10">
    <location>
        <begin position="419"/>
        <end position="420"/>
    </location>
    <ligand>
        <name>L-glutamate</name>
        <dbReference type="ChEBI" id="CHEBI:29985"/>
    </ligand>
</feature>
<dbReference type="InterPro" id="IPR043137">
    <property type="entry name" value="GGT_ssub_C"/>
</dbReference>
<keyword evidence="7 11" id="KW-0012">Acyltransferase</keyword>
<dbReference type="GO" id="GO:0036374">
    <property type="term" value="F:glutathione hydrolase activity"/>
    <property type="evidence" value="ECO:0007669"/>
    <property type="project" value="UniProtKB-UniRule"/>
</dbReference>
<comment type="subunit">
    <text evidence="11">This enzyme consists of two polypeptide chains, which are synthesized in precursor form from a single polypeptide.</text>
</comment>
<dbReference type="GO" id="GO:0006750">
    <property type="term" value="P:glutathione biosynthetic process"/>
    <property type="evidence" value="ECO:0007669"/>
    <property type="project" value="UniProtKB-KW"/>
</dbReference>
<organism evidence="12 13">
    <name type="scientific">Paracoccus haematequi</name>
    <dbReference type="NCBI Taxonomy" id="2491866"/>
    <lineage>
        <taxon>Bacteria</taxon>
        <taxon>Pseudomonadati</taxon>
        <taxon>Pseudomonadota</taxon>
        <taxon>Alphaproteobacteria</taxon>
        <taxon>Rhodobacterales</taxon>
        <taxon>Paracoccaceae</taxon>
        <taxon>Paracoccus</taxon>
    </lineage>
</organism>
<dbReference type="RefSeq" id="WP_206437017.1">
    <property type="nucleotide sequence ID" value="NZ_UZWE01000057.1"/>
</dbReference>
<dbReference type="InterPro" id="IPR000101">
    <property type="entry name" value="GGT_peptidase"/>
</dbReference>
<dbReference type="Gene3D" id="3.60.20.40">
    <property type="match status" value="1"/>
</dbReference>
<evidence type="ECO:0000256" key="4">
    <source>
        <dbReference type="ARBA" id="ARBA00022679"/>
    </source>
</evidence>
<keyword evidence="13" id="KW-1185">Reference proteome</keyword>
<sequence length="537" mass="57880">MIRNATIVAPQPEAVEAGAEVLERGGNAIDAALACAFVQGVVDPQMCGIGGFGSMQVYMPKRGIHEILEFYALAPLAATPEMWLDKLIGQSRDGFGFILQDNISEIGYLACCTPGSLKGYETALQDYGSWDWADLIAPAIRYAAEGFMIRPHMNWYWAKDQAGDGQINTVDKLRFSKTGRQVYFNEDGVLRRVGDLLKNPDLARTLERIAQSGSSDIFYTGEIAQQIAADFAAGGGLIGQEDLAQYRITKAQPVWGDYRGHRIASSPPPGSGFPMIELLHILENFDLRAMGHGSTEYVRTMFEAMKHMTIDKDLHMGDPAYVDVPVEQLLAKEHAAEIAARIKRGERANVERLDMSQRDTTHISVVDKEGNAVALTHSLGSPSGAITDGLGFMYNGLMGRFDPRPGRPASIAPGKRRASSAAPTIVFEGDVPSIVIGAPGGSYIAPTVAQGIVNIVDFDMGIFEAVAAPRLVGVSNSIDICNRIRRSVSDALRADGYDVVRSAQTYAFAALHGIRIKDGLSSGAADPQRDGMAISVA</sequence>
<evidence type="ECO:0000313" key="13">
    <source>
        <dbReference type="Proteomes" id="UP000270743"/>
    </source>
</evidence>
<dbReference type="PANTHER" id="PTHR43199:SF1">
    <property type="entry name" value="GLUTATHIONE HYDROLASE PROENZYME"/>
    <property type="match status" value="1"/>
</dbReference>
<gene>
    <name evidence="12" type="primary">acyI_2</name>
    <name evidence="12" type="ORF">PARHAE_03485</name>
</gene>
<dbReference type="PANTHER" id="PTHR43199">
    <property type="entry name" value="GLUTATHIONE HYDROLASE"/>
    <property type="match status" value="1"/>
</dbReference>
<dbReference type="InterPro" id="IPR043138">
    <property type="entry name" value="GGT_lsub"/>
</dbReference>
<keyword evidence="11" id="KW-0317">Glutathione biosynthesis</keyword>
<keyword evidence="6 11" id="KW-0865">Zymogen</keyword>
<feature type="active site" description="Nucleophile" evidence="9">
    <location>
        <position position="360"/>
    </location>
</feature>
<comment type="pathway">
    <text evidence="11">Sulfur metabolism; glutathione metabolism.</text>
</comment>
<dbReference type="Pfam" id="PF01019">
    <property type="entry name" value="G_glu_transpept"/>
    <property type="match status" value="1"/>
</dbReference>
<dbReference type="NCBIfam" id="TIGR00066">
    <property type="entry name" value="g_glut_trans"/>
    <property type="match status" value="1"/>
</dbReference>
<comment type="catalytic activity">
    <reaction evidence="1 11">
        <text>an S-substituted glutathione + H2O = an S-substituted L-cysteinylglycine + L-glutamate</text>
        <dbReference type="Rhea" id="RHEA:59468"/>
        <dbReference type="ChEBI" id="CHEBI:15377"/>
        <dbReference type="ChEBI" id="CHEBI:29985"/>
        <dbReference type="ChEBI" id="CHEBI:90779"/>
        <dbReference type="ChEBI" id="CHEBI:143103"/>
        <dbReference type="EC" id="3.4.19.13"/>
    </reaction>
</comment>
<evidence type="ECO:0000256" key="8">
    <source>
        <dbReference type="ARBA" id="ARBA00047417"/>
    </source>
</evidence>
<evidence type="ECO:0000256" key="3">
    <source>
        <dbReference type="ARBA" id="ARBA00009381"/>
    </source>
</evidence>